<reference evidence="5 6" key="1">
    <citation type="submission" date="2020-12" db="EMBL/GenBank/DDBJ databases">
        <title>Concerted genomic and epigenomic changes stabilize Arabidopsis allopolyploids.</title>
        <authorList>
            <person name="Chen Z."/>
        </authorList>
    </citation>
    <scope>NUCLEOTIDE SEQUENCE [LARGE SCALE GENOMIC DNA]</scope>
    <source>
        <strain evidence="5">As9502</strain>
        <tissue evidence="5">Leaf</tissue>
    </source>
</reference>
<keyword evidence="6" id="KW-1185">Reference proteome</keyword>
<proteinExistence type="inferred from homology"/>
<evidence type="ECO:0000256" key="2">
    <source>
        <dbReference type="ARBA" id="ARBA00022670"/>
    </source>
</evidence>
<comment type="similarity">
    <text evidence="1">Belongs to the peptidase A1 family.</text>
</comment>
<evidence type="ECO:0000259" key="4">
    <source>
        <dbReference type="PROSITE" id="PS51767"/>
    </source>
</evidence>
<dbReference type="InterPro" id="IPR032799">
    <property type="entry name" value="TAXi_C"/>
</dbReference>
<sequence length="430" mass="47962">MRQGIMRLIIAAIFVMVCGYEATVLPLKRMIPPSHELDLTQLMTFDSARHGRLLQSPVHGSFNFPVERDTSILLSALYYTTVQIGTPPRELDVVIDTGSDLVWVSCNSCVGCPLQNVTFFDPGASSSAVKLAYSDKRCSSDLQKKSRCSLLESCTYKVEYGDGSVTSGYYISDLISFDTMSDWTYIASKDNSTWHPWVRQGAIIGTFPALCSTPCSTVSSQPLYYNPQFSHMMTVAMNDLRLPIDPSVFSVAKGYGTIIDSGTTLVHFPGEAYDPLIQAILNVVSQYGRPIPYESFQCFNITSGISSHLVIADMFPEVHLCFAGGASMVIKPEAYLFQKFLDLTNAIWCLGFYSSTSRRITIIGEVAIRDKMFVYDLDHQRIGWAEYNCSLDVTRAQQNKDIINTKHSTGNSRKTCSYLAIITYLLHFLF</sequence>
<protein>
    <submittedName>
        <fullName evidence="5">Aspartic peptidase domain superfamily</fullName>
    </submittedName>
</protein>
<dbReference type="Pfam" id="PF14543">
    <property type="entry name" value="TAXi_N"/>
    <property type="match status" value="1"/>
</dbReference>
<evidence type="ECO:0000256" key="3">
    <source>
        <dbReference type="PIRSR" id="PIRSR601461-1"/>
    </source>
</evidence>
<dbReference type="GO" id="GO:0006508">
    <property type="term" value="P:proteolysis"/>
    <property type="evidence" value="ECO:0007669"/>
    <property type="project" value="UniProtKB-KW"/>
</dbReference>
<dbReference type="PANTHER" id="PTHR13683">
    <property type="entry name" value="ASPARTYL PROTEASES"/>
    <property type="match status" value="1"/>
</dbReference>
<dbReference type="GO" id="GO:0004190">
    <property type="term" value="F:aspartic-type endopeptidase activity"/>
    <property type="evidence" value="ECO:0007669"/>
    <property type="project" value="InterPro"/>
</dbReference>
<feature type="active site" evidence="3">
    <location>
        <position position="260"/>
    </location>
</feature>
<dbReference type="OrthoDB" id="771136at2759"/>
<dbReference type="InterPro" id="IPR032861">
    <property type="entry name" value="TAXi_N"/>
</dbReference>
<keyword evidence="2" id="KW-0645">Protease</keyword>
<comment type="caution">
    <text evidence="5">The sequence shown here is derived from an EMBL/GenBank/DDBJ whole genome shotgun (WGS) entry which is preliminary data.</text>
</comment>
<evidence type="ECO:0000313" key="5">
    <source>
        <dbReference type="EMBL" id="KAG7530410.1"/>
    </source>
</evidence>
<feature type="domain" description="Peptidase A1" evidence="4">
    <location>
        <begin position="78"/>
        <end position="385"/>
    </location>
</feature>
<accession>A0A8T1XJV3</accession>
<dbReference type="PROSITE" id="PS51767">
    <property type="entry name" value="PEPTIDASE_A1"/>
    <property type="match status" value="1"/>
</dbReference>
<dbReference type="EMBL" id="JAEFBJ010000096">
    <property type="protein sequence ID" value="KAG7530410.1"/>
    <property type="molecule type" value="Genomic_DNA"/>
</dbReference>
<evidence type="ECO:0000256" key="1">
    <source>
        <dbReference type="ARBA" id="ARBA00007447"/>
    </source>
</evidence>
<dbReference type="InterPro" id="IPR001461">
    <property type="entry name" value="Aspartic_peptidase_A1"/>
</dbReference>
<dbReference type="FunFam" id="2.40.70.10:FF:000018">
    <property type="entry name" value="Aspartic proteinase-like protein 2"/>
    <property type="match status" value="1"/>
</dbReference>
<gene>
    <name evidence="5" type="ORF">ISN44_Un96g000010</name>
</gene>
<organism evidence="5 6">
    <name type="scientific">Arabidopsis suecica</name>
    <name type="common">Swedish thale-cress</name>
    <name type="synonym">Cardaminopsis suecica</name>
    <dbReference type="NCBI Taxonomy" id="45249"/>
    <lineage>
        <taxon>Eukaryota</taxon>
        <taxon>Viridiplantae</taxon>
        <taxon>Streptophyta</taxon>
        <taxon>Embryophyta</taxon>
        <taxon>Tracheophyta</taxon>
        <taxon>Spermatophyta</taxon>
        <taxon>Magnoliopsida</taxon>
        <taxon>eudicotyledons</taxon>
        <taxon>Gunneridae</taxon>
        <taxon>Pentapetalae</taxon>
        <taxon>rosids</taxon>
        <taxon>malvids</taxon>
        <taxon>Brassicales</taxon>
        <taxon>Brassicaceae</taxon>
        <taxon>Camelineae</taxon>
        <taxon>Arabidopsis</taxon>
    </lineage>
</organism>
<dbReference type="AlphaFoldDB" id="A0A8T1XJV3"/>
<name>A0A8T1XJV3_ARASU</name>
<dbReference type="InterPro" id="IPR033121">
    <property type="entry name" value="PEPTIDASE_A1"/>
</dbReference>
<feature type="active site" evidence="3">
    <location>
        <position position="96"/>
    </location>
</feature>
<keyword evidence="2" id="KW-0378">Hydrolase</keyword>
<dbReference type="Pfam" id="PF14541">
    <property type="entry name" value="TAXi_C"/>
    <property type="match status" value="1"/>
</dbReference>
<evidence type="ECO:0000313" key="6">
    <source>
        <dbReference type="Proteomes" id="UP000694251"/>
    </source>
</evidence>
<dbReference type="Proteomes" id="UP000694251">
    <property type="component" value="Unassembled WGS sequence"/>
</dbReference>
<dbReference type="PANTHER" id="PTHR13683:SF856">
    <property type="entry name" value="EUKARYOTIC ASPARTYL PROTEASE FAMILY PROTEIN"/>
    <property type="match status" value="1"/>
</dbReference>